<dbReference type="InterPro" id="IPR011335">
    <property type="entry name" value="Restrct_endonuc-II-like"/>
</dbReference>
<dbReference type="InterPro" id="IPR007569">
    <property type="entry name" value="DUF559"/>
</dbReference>
<reference evidence="2 3" key="1">
    <citation type="submission" date="2019-05" db="EMBL/GenBank/DDBJ databases">
        <title>Georgenia *** sp. nov., and Georgenia *** sp. nov., isolated from the intestinal contents of plateau pika (Ochotona curzoniae) in the Qinghai-Tibet plateau of China.</title>
        <authorList>
            <person name="Tian Z."/>
        </authorList>
    </citation>
    <scope>NUCLEOTIDE SEQUENCE [LARGE SCALE GENOMIC DNA]</scope>
    <source>
        <strain evidence="2 3">Z443</strain>
    </source>
</reference>
<dbReference type="Gene3D" id="3.40.960.10">
    <property type="entry name" value="VSR Endonuclease"/>
    <property type="match status" value="1"/>
</dbReference>
<dbReference type="EMBL" id="CP040915">
    <property type="protein sequence ID" value="QDC25938.1"/>
    <property type="molecule type" value="Genomic_DNA"/>
</dbReference>
<feature type="domain" description="DUF559" evidence="1">
    <location>
        <begin position="251"/>
        <end position="348"/>
    </location>
</feature>
<organism evidence="2 3">
    <name type="scientific">Georgenia yuyongxinii</name>
    <dbReference type="NCBI Taxonomy" id="2589797"/>
    <lineage>
        <taxon>Bacteria</taxon>
        <taxon>Bacillati</taxon>
        <taxon>Actinomycetota</taxon>
        <taxon>Actinomycetes</taxon>
        <taxon>Micrococcales</taxon>
        <taxon>Bogoriellaceae</taxon>
        <taxon>Georgenia</taxon>
    </lineage>
</organism>
<dbReference type="Pfam" id="PF04480">
    <property type="entry name" value="DUF559"/>
    <property type="match status" value="1"/>
</dbReference>
<dbReference type="AlphaFoldDB" id="A0A5B8C6B8"/>
<proteinExistence type="predicted"/>
<accession>A0A5B8C6B8</accession>
<evidence type="ECO:0000313" key="2">
    <source>
        <dbReference type="EMBL" id="QDC25938.1"/>
    </source>
</evidence>
<dbReference type="KEGG" id="gyu:FE374_16100"/>
<dbReference type="RefSeq" id="WP_139930185.1">
    <property type="nucleotide sequence ID" value="NZ_CP040915.1"/>
</dbReference>
<name>A0A5B8C6B8_9MICO</name>
<sequence>MTRPLSVLVEPVRIEPDRASVALAPYPPHSSDTQVALPVDDANGLIGAPAMLRPMDRRDREAAEHRLRKAKVLHVFTLAMAAQAGLTRAVIRVKVDRGVWRHVVGAAYVEQVPPTLDPVRLRAAGAALTWPKGVICLRTAALLHGMPVTDDHLAHVLVSQHHRPGRGLMPHYFPAADVRRVLSFRVTGRRATAIDCLALMPLAEAERLMAWVRTREILTVAELRRAVDEWPGRPGVAQLRRLLADTSDGALSAAERRLHQILRDAGIRGWQADQPIIVAGRIVARADVLFAEAKLIVEVDGREAHADFEAERVRLNTLSLAGYTVLRFTWHQIVDRPWFVRAQIEAALRNATR</sequence>
<evidence type="ECO:0000259" key="1">
    <source>
        <dbReference type="Pfam" id="PF04480"/>
    </source>
</evidence>
<dbReference type="SUPFAM" id="SSF52980">
    <property type="entry name" value="Restriction endonuclease-like"/>
    <property type="match status" value="1"/>
</dbReference>
<evidence type="ECO:0000313" key="3">
    <source>
        <dbReference type="Proteomes" id="UP000314616"/>
    </source>
</evidence>
<dbReference type="Proteomes" id="UP000314616">
    <property type="component" value="Chromosome"/>
</dbReference>
<protein>
    <submittedName>
        <fullName evidence="2">DUF559 domain-containing protein</fullName>
    </submittedName>
</protein>
<dbReference type="OrthoDB" id="5243722at2"/>
<gene>
    <name evidence="2" type="ORF">FE374_16100</name>
</gene>